<dbReference type="RefSeq" id="WP_013611531.1">
    <property type="nucleotide sequence ID" value="NZ_JABWDG010000045.1"/>
</dbReference>
<comment type="caution">
    <text evidence="11">The sequence shown here is derived from an EMBL/GenBank/DDBJ whole genome shotgun (WGS) entry which is preliminary data.</text>
</comment>
<evidence type="ECO:0000256" key="5">
    <source>
        <dbReference type="ARBA" id="ARBA00023237"/>
    </source>
</evidence>
<feature type="domain" description="SusD-like N-terminal" evidence="8">
    <location>
        <begin position="72"/>
        <end position="221"/>
    </location>
</feature>
<keyword evidence="5" id="KW-0998">Cell outer membrane</keyword>
<keyword evidence="3 6" id="KW-0732">Signal</keyword>
<organism evidence="11 12">
    <name type="scientific">Odoribacter splanchnicus</name>
    <dbReference type="NCBI Taxonomy" id="28118"/>
    <lineage>
        <taxon>Bacteria</taxon>
        <taxon>Pseudomonadati</taxon>
        <taxon>Bacteroidota</taxon>
        <taxon>Bacteroidia</taxon>
        <taxon>Bacteroidales</taxon>
        <taxon>Odoribacteraceae</taxon>
        <taxon>Odoribacter</taxon>
    </lineage>
</organism>
<dbReference type="EMBL" id="QRYW01000035">
    <property type="protein sequence ID" value="RGV21401.1"/>
    <property type="molecule type" value="Genomic_DNA"/>
</dbReference>
<dbReference type="GO" id="GO:0009279">
    <property type="term" value="C:cell outer membrane"/>
    <property type="evidence" value="ECO:0007669"/>
    <property type="project" value="UniProtKB-SubCell"/>
</dbReference>
<feature type="chain" id="PRO_5042691632" evidence="6">
    <location>
        <begin position="24"/>
        <end position="501"/>
    </location>
</feature>
<dbReference type="OMA" id="MWREVEY"/>
<dbReference type="EMBL" id="QRYC01000031">
    <property type="protein sequence ID" value="RGU54426.1"/>
    <property type="molecule type" value="Genomic_DNA"/>
</dbReference>
<evidence type="ECO:0000256" key="6">
    <source>
        <dbReference type="SAM" id="SignalP"/>
    </source>
</evidence>
<dbReference type="PROSITE" id="PS51257">
    <property type="entry name" value="PROKAR_LIPOPROTEIN"/>
    <property type="match status" value="1"/>
</dbReference>
<dbReference type="InterPro" id="IPR033985">
    <property type="entry name" value="SusD-like_N"/>
</dbReference>
<dbReference type="AlphaFoldDB" id="A0A1Y3YIG2"/>
<evidence type="ECO:0000259" key="7">
    <source>
        <dbReference type="Pfam" id="PF07980"/>
    </source>
</evidence>
<evidence type="ECO:0000256" key="4">
    <source>
        <dbReference type="ARBA" id="ARBA00023136"/>
    </source>
</evidence>
<reference evidence="12 13" key="1">
    <citation type="submission" date="2018-08" db="EMBL/GenBank/DDBJ databases">
        <title>A genome reference for cultivated species of the human gut microbiota.</title>
        <authorList>
            <person name="Zou Y."/>
            <person name="Xue W."/>
            <person name="Luo G."/>
        </authorList>
    </citation>
    <scope>NUCLEOTIDE SEQUENCE [LARGE SCALE GENOMIC DNA]</scope>
    <source>
        <strain evidence="11 12">AF14-6AC</strain>
        <strain evidence="10 13">AF16-14</strain>
    </source>
</reference>
<evidence type="ECO:0000313" key="13">
    <source>
        <dbReference type="Proteomes" id="UP000284243"/>
    </source>
</evidence>
<dbReference type="Proteomes" id="UP000283426">
    <property type="component" value="Unassembled WGS sequence"/>
</dbReference>
<evidence type="ECO:0000313" key="11">
    <source>
        <dbReference type="EMBL" id="RGV21401.1"/>
    </source>
</evidence>
<evidence type="ECO:0000313" key="12">
    <source>
        <dbReference type="Proteomes" id="UP000283426"/>
    </source>
</evidence>
<evidence type="ECO:0000259" key="8">
    <source>
        <dbReference type="Pfam" id="PF14322"/>
    </source>
</evidence>
<name>A0A1Y3YIG2_9BACT</name>
<keyword evidence="4" id="KW-0472">Membrane</keyword>
<comment type="similarity">
    <text evidence="2">Belongs to the SusD family.</text>
</comment>
<dbReference type="Proteomes" id="UP000284243">
    <property type="component" value="Unassembled WGS sequence"/>
</dbReference>
<dbReference type="InterPro" id="IPR012944">
    <property type="entry name" value="SusD_RagB_dom"/>
</dbReference>
<feature type="domain" description="RagB/SusD" evidence="7">
    <location>
        <begin position="378"/>
        <end position="497"/>
    </location>
</feature>
<dbReference type="Pfam" id="PF14322">
    <property type="entry name" value="SusD-like_3"/>
    <property type="match status" value="1"/>
</dbReference>
<sequence length="501" mass="56560">MRKQMIGYIAGLALFLLSGCDSFLTQLSENNTTVANHFRSEADVEAAVYGMHAQFREVMGSFTQDYRDRGLLLDNFGLARWREANEHNLSGYTATAVEFSWMYEYKAVSAANLVIGNLYRAGLPEERYRFYMGQALCIRACLYFQIIRLWGDAPLVLEYEDISEKGRTPWREIAGHIVADLLLAAEYLPPADQLKDPEGKPLTARQIPGRGTAYAILAGVYAWIAGYGQEPEYYALGIEAAGKVIGDPNYRLVASPEEVCTEVLPGNSEEGIFEVCYDDSRGEYKDFGSYIGGTVEKWPVLKGTTPASRRKFFIRNETVERLYTPEDLRLQAYFADFFRMKEEPVSVTQGAAYVRMWREVEYYSGGIYDGTPRTLLANDILIRLPDILLLRAEMKAATGDREGAVADLDVVRRRAGVAGYSEAEGDLRRAIQLERDRELLFQTGVRYFDYMRNHTYNLLKGGFRDLTETDVAAGALFLPVSLDAMNNNPKVKQTAYWVGKF</sequence>
<proteinExistence type="inferred from homology"/>
<dbReference type="GeneID" id="61274503"/>
<dbReference type="InterPro" id="IPR011990">
    <property type="entry name" value="TPR-like_helical_dom_sf"/>
</dbReference>
<dbReference type="EMBL" id="JAKNDN010000036">
    <property type="protein sequence ID" value="MCG4961434.1"/>
    <property type="molecule type" value="Genomic_DNA"/>
</dbReference>
<dbReference type="Proteomes" id="UP001199750">
    <property type="component" value="Unassembled WGS sequence"/>
</dbReference>
<evidence type="ECO:0000313" key="9">
    <source>
        <dbReference type="EMBL" id="MCG4961434.1"/>
    </source>
</evidence>
<evidence type="ECO:0000256" key="3">
    <source>
        <dbReference type="ARBA" id="ARBA00022729"/>
    </source>
</evidence>
<evidence type="ECO:0000256" key="2">
    <source>
        <dbReference type="ARBA" id="ARBA00006275"/>
    </source>
</evidence>
<comment type="subcellular location">
    <subcellularLocation>
        <location evidence="1">Cell outer membrane</location>
    </subcellularLocation>
</comment>
<gene>
    <name evidence="11" type="ORF">DWW24_15040</name>
    <name evidence="10" type="ORF">DWW57_16270</name>
    <name evidence="9" type="ORF">L0P03_16500</name>
</gene>
<evidence type="ECO:0000256" key="1">
    <source>
        <dbReference type="ARBA" id="ARBA00004442"/>
    </source>
</evidence>
<protein>
    <submittedName>
        <fullName evidence="11">RagB/SusD family nutrient uptake outer membrane protein</fullName>
    </submittedName>
</protein>
<reference evidence="9" key="2">
    <citation type="submission" date="2022-01" db="EMBL/GenBank/DDBJ databases">
        <title>Collection of gut derived symbiotic bacterial strains cultured from healthy donors.</title>
        <authorList>
            <person name="Lin H."/>
            <person name="Kohout C."/>
            <person name="Waligurski E."/>
            <person name="Pamer E.G."/>
        </authorList>
    </citation>
    <scope>NUCLEOTIDE SEQUENCE</scope>
    <source>
        <strain evidence="9">DFI.1.149</strain>
    </source>
</reference>
<dbReference type="SUPFAM" id="SSF48452">
    <property type="entry name" value="TPR-like"/>
    <property type="match status" value="1"/>
</dbReference>
<feature type="signal peptide" evidence="6">
    <location>
        <begin position="1"/>
        <end position="23"/>
    </location>
</feature>
<evidence type="ECO:0000313" key="10">
    <source>
        <dbReference type="EMBL" id="RGU54426.1"/>
    </source>
</evidence>
<dbReference type="Gene3D" id="1.25.40.390">
    <property type="match status" value="1"/>
</dbReference>
<accession>A0A1Y3YIG2</accession>
<dbReference type="Pfam" id="PF07980">
    <property type="entry name" value="SusD_RagB"/>
    <property type="match status" value="1"/>
</dbReference>